<dbReference type="InterPro" id="IPR027417">
    <property type="entry name" value="P-loop_NTPase"/>
</dbReference>
<dbReference type="AlphaFoldDB" id="A0A8E2FC46"/>
<evidence type="ECO:0000313" key="7">
    <source>
        <dbReference type="Proteomes" id="UP000250140"/>
    </source>
</evidence>
<proteinExistence type="predicted"/>
<keyword evidence="2" id="KW-0040">ANK repeat</keyword>
<feature type="coiled-coil region" evidence="3">
    <location>
        <begin position="89"/>
        <end position="151"/>
    </location>
</feature>
<dbReference type="PANTHER" id="PTHR10039">
    <property type="entry name" value="AMELOGENIN"/>
    <property type="match status" value="1"/>
</dbReference>
<dbReference type="EMBL" id="KV748617">
    <property type="protein sequence ID" value="OCL14115.1"/>
    <property type="molecule type" value="Genomic_DNA"/>
</dbReference>
<dbReference type="InterPro" id="IPR002110">
    <property type="entry name" value="Ankyrin_rpt"/>
</dbReference>
<evidence type="ECO:0008006" key="8">
    <source>
        <dbReference type="Google" id="ProtNLM"/>
    </source>
</evidence>
<sequence length="923" mass="105903">MVLDPLSALGLCGNIVQFIDFGAKLISKSTELYKSASGASAENLDLALIADDLRALSESLADPASAISASGRAMNIPPTNNELRIQVLAQKCRELAEQLLDVIESLQVRGPHRRWASFRQALNSVLKKGKLKELDERLQQYRNELSARLIMALQDQNSMILRNLYELIRTSNRFDLRQREALAQLKTDILQTAKQWRSTPPIDHENVLVPKLEKMAAEGSTVAKIQTILDGLGFQSMRVRHGKIPDAFATTFQWAFAERLPESNAQNRLHEWLMSESGIFWISGKPGSGKSTLMKYLSDHPKTAKALHSWAGEKQLVIGAYYFWSAGTELQKTEEGLLRSLLFDIARSTPELIPKAFPNHWNEQGGISLSRQNLHWTNSELSYAMQSFTEEGSGSPKLCLFIDGLDEYDGDPDATISLLKSLSGRPNIKLCISSRPWNQFEEAFGQELGRKLYVHDLTRGDIQIYVHRNLHRNARFAKMCGDAPQYKELEREIVEKAKGVFLWVFLVVRSLLQGLTNADTFRDLERRVERFPGELEPFFKQMLDSVEDVYQEEAASFFLLAWHAVEPLSVFTYSYLGEKDPDFAISMDIAPMDEKDLPDFYDQMRKRLNARCKGLLEFVHEQRSDHICYYKVDFLHRTVRDFFRTQDMAKLLHSRVRPEFEPLHFIYKALLCQLKATPQNTHRLRADNHAGHLIKDLILYVKKCETKPRIELEADLDEMERVYSYLRELAQRFSRNTDYSADSDRIFAYDFLTLAVKSDLVLYVSHKLSLEPHRVKQKLRGRPLLHYALQPSPRPKVVEILLKHGADPNQTWNPRPSSSVDDELMLDEDDIHQSWTTWGLYLHWLNNSYATERGTEKTGSAKVRFDVLLEMLAYGADPYWRNDLYASVVAAIEPVFSPADISIVRDIVSKKGSIWVRLSNWLR</sequence>
<evidence type="ECO:0000313" key="6">
    <source>
        <dbReference type="EMBL" id="OCL14115.1"/>
    </source>
</evidence>
<dbReference type="SUPFAM" id="SSF52540">
    <property type="entry name" value="P-loop containing nucleoside triphosphate hydrolases"/>
    <property type="match status" value="1"/>
</dbReference>
<dbReference type="PROSITE" id="PS50088">
    <property type="entry name" value="ANK_REPEAT"/>
    <property type="match status" value="1"/>
</dbReference>
<dbReference type="PROSITE" id="PS50297">
    <property type="entry name" value="ANK_REP_REGION"/>
    <property type="match status" value="1"/>
</dbReference>
<keyword evidence="7" id="KW-1185">Reference proteome</keyword>
<dbReference type="Pfam" id="PF24883">
    <property type="entry name" value="NPHP3_N"/>
    <property type="match status" value="1"/>
</dbReference>
<gene>
    <name evidence="6" type="ORF">AOQ84DRAFT_281775</name>
</gene>
<evidence type="ECO:0000256" key="3">
    <source>
        <dbReference type="SAM" id="Coils"/>
    </source>
</evidence>
<evidence type="ECO:0000256" key="2">
    <source>
        <dbReference type="PROSITE-ProRule" id="PRU00023"/>
    </source>
</evidence>
<keyword evidence="3" id="KW-0175">Coiled coil</keyword>
<evidence type="ECO:0000259" key="4">
    <source>
        <dbReference type="Pfam" id="PF24883"/>
    </source>
</evidence>
<evidence type="ECO:0000259" key="5">
    <source>
        <dbReference type="Pfam" id="PF25053"/>
    </source>
</evidence>
<dbReference type="InterPro" id="IPR056884">
    <property type="entry name" value="NPHP3-like_N"/>
</dbReference>
<dbReference type="Proteomes" id="UP000250140">
    <property type="component" value="Unassembled WGS sequence"/>
</dbReference>
<name>A0A8E2FC46_9PEZI</name>
<feature type="repeat" description="ANK" evidence="2">
    <location>
        <begin position="780"/>
        <end position="813"/>
    </location>
</feature>
<protein>
    <recommendedName>
        <fullName evidence="8">NACHT domain-containing protein</fullName>
    </recommendedName>
</protein>
<dbReference type="Pfam" id="PF25053">
    <property type="entry name" value="DUF7791"/>
    <property type="match status" value="1"/>
</dbReference>
<organism evidence="6 7">
    <name type="scientific">Glonium stellatum</name>
    <dbReference type="NCBI Taxonomy" id="574774"/>
    <lineage>
        <taxon>Eukaryota</taxon>
        <taxon>Fungi</taxon>
        <taxon>Dikarya</taxon>
        <taxon>Ascomycota</taxon>
        <taxon>Pezizomycotina</taxon>
        <taxon>Dothideomycetes</taxon>
        <taxon>Pleosporomycetidae</taxon>
        <taxon>Gloniales</taxon>
        <taxon>Gloniaceae</taxon>
        <taxon>Glonium</taxon>
    </lineage>
</organism>
<dbReference type="OrthoDB" id="443402at2759"/>
<dbReference type="PANTHER" id="PTHR10039:SF5">
    <property type="entry name" value="NACHT DOMAIN-CONTAINING PROTEIN"/>
    <property type="match status" value="1"/>
</dbReference>
<reference evidence="6 7" key="1">
    <citation type="journal article" date="2016" name="Nat. Commun.">
        <title>Ectomycorrhizal ecology is imprinted in the genome of the dominant symbiotic fungus Cenococcum geophilum.</title>
        <authorList>
            <consortium name="DOE Joint Genome Institute"/>
            <person name="Peter M."/>
            <person name="Kohler A."/>
            <person name="Ohm R.A."/>
            <person name="Kuo A."/>
            <person name="Krutzmann J."/>
            <person name="Morin E."/>
            <person name="Arend M."/>
            <person name="Barry K.W."/>
            <person name="Binder M."/>
            <person name="Choi C."/>
            <person name="Clum A."/>
            <person name="Copeland A."/>
            <person name="Grisel N."/>
            <person name="Haridas S."/>
            <person name="Kipfer T."/>
            <person name="LaButti K."/>
            <person name="Lindquist E."/>
            <person name="Lipzen A."/>
            <person name="Maire R."/>
            <person name="Meier B."/>
            <person name="Mihaltcheva S."/>
            <person name="Molinier V."/>
            <person name="Murat C."/>
            <person name="Poggeler S."/>
            <person name="Quandt C.A."/>
            <person name="Sperisen C."/>
            <person name="Tritt A."/>
            <person name="Tisserant E."/>
            <person name="Crous P.W."/>
            <person name="Henrissat B."/>
            <person name="Nehls U."/>
            <person name="Egli S."/>
            <person name="Spatafora J.W."/>
            <person name="Grigoriev I.V."/>
            <person name="Martin F.M."/>
        </authorList>
    </citation>
    <scope>NUCLEOTIDE SEQUENCE [LARGE SCALE GENOMIC DNA]</scope>
    <source>
        <strain evidence="6 7">CBS 207.34</strain>
    </source>
</reference>
<dbReference type="Gene3D" id="3.40.50.300">
    <property type="entry name" value="P-loop containing nucleotide triphosphate hydrolases"/>
    <property type="match status" value="1"/>
</dbReference>
<evidence type="ECO:0000256" key="1">
    <source>
        <dbReference type="ARBA" id="ARBA00022737"/>
    </source>
</evidence>
<feature type="domain" description="DUF7791" evidence="5">
    <location>
        <begin position="545"/>
        <end position="683"/>
    </location>
</feature>
<dbReference type="InterPro" id="IPR056693">
    <property type="entry name" value="DUF7791"/>
</dbReference>
<keyword evidence="1" id="KW-0677">Repeat</keyword>
<feature type="domain" description="Nephrocystin 3-like N-terminal" evidence="4">
    <location>
        <begin position="268"/>
        <end position="435"/>
    </location>
</feature>
<accession>A0A8E2FC46</accession>